<name>A0A0M3J0F6_ANISI</name>
<proteinExistence type="predicted"/>
<reference evidence="2 3" key="2">
    <citation type="submission" date="2018-11" db="EMBL/GenBank/DDBJ databases">
        <authorList>
            <consortium name="Pathogen Informatics"/>
        </authorList>
    </citation>
    <scope>NUCLEOTIDE SEQUENCE [LARGE SCALE GENOMIC DNA]</scope>
</reference>
<dbReference type="WBParaSite" id="ASIM_0000099301-mRNA-1">
    <property type="protein sequence ID" value="ASIM_0000099301-mRNA-1"/>
    <property type="gene ID" value="ASIM_0000099301"/>
</dbReference>
<dbReference type="AlphaFoldDB" id="A0A0M3J0F6"/>
<protein>
    <submittedName>
        <fullName evidence="2 4">Uncharacterized protein</fullName>
    </submittedName>
</protein>
<evidence type="ECO:0000313" key="3">
    <source>
        <dbReference type="Proteomes" id="UP000267096"/>
    </source>
</evidence>
<reference evidence="4" key="1">
    <citation type="submission" date="2017-02" db="UniProtKB">
        <authorList>
            <consortium name="WormBaseParasite"/>
        </authorList>
    </citation>
    <scope>IDENTIFICATION</scope>
</reference>
<organism evidence="4">
    <name type="scientific">Anisakis simplex</name>
    <name type="common">Herring worm</name>
    <dbReference type="NCBI Taxonomy" id="6269"/>
    <lineage>
        <taxon>Eukaryota</taxon>
        <taxon>Metazoa</taxon>
        <taxon>Ecdysozoa</taxon>
        <taxon>Nematoda</taxon>
        <taxon>Chromadorea</taxon>
        <taxon>Rhabditida</taxon>
        <taxon>Spirurina</taxon>
        <taxon>Ascaridomorpha</taxon>
        <taxon>Ascaridoidea</taxon>
        <taxon>Anisakidae</taxon>
        <taxon>Anisakis</taxon>
        <taxon>Anisakis simplex complex</taxon>
    </lineage>
</organism>
<dbReference type="PANTHER" id="PTHR23219:SF13">
    <property type="entry name" value="TYROSINE-PROTEIN PHOSPHATASE DOMAIN-CONTAINING PROTEIN"/>
    <property type="match status" value="1"/>
</dbReference>
<feature type="compositionally biased region" description="Basic residues" evidence="1">
    <location>
        <begin position="12"/>
        <end position="23"/>
    </location>
</feature>
<dbReference type="Proteomes" id="UP000267096">
    <property type="component" value="Unassembled WGS sequence"/>
</dbReference>
<accession>A0A0M3J0F6</accession>
<dbReference type="EMBL" id="UYRR01000762">
    <property type="protein sequence ID" value="VDK18195.1"/>
    <property type="molecule type" value="Genomic_DNA"/>
</dbReference>
<dbReference type="PANTHER" id="PTHR23219">
    <property type="entry name" value="TYROSINE-PROTEIN PHOSPHATASE C15H7.3-RELATED"/>
    <property type="match status" value="1"/>
</dbReference>
<evidence type="ECO:0000256" key="1">
    <source>
        <dbReference type="SAM" id="MobiDB-lite"/>
    </source>
</evidence>
<dbReference type="SUPFAM" id="SSF52799">
    <property type="entry name" value="(Phosphotyrosine protein) phosphatases II"/>
    <property type="match status" value="1"/>
</dbReference>
<evidence type="ECO:0000313" key="2">
    <source>
        <dbReference type="EMBL" id="VDK18195.1"/>
    </source>
</evidence>
<keyword evidence="3" id="KW-1185">Reference proteome</keyword>
<evidence type="ECO:0000313" key="4">
    <source>
        <dbReference type="WBParaSite" id="ASIM_0000099301-mRNA-1"/>
    </source>
</evidence>
<gene>
    <name evidence="2" type="ORF">ASIM_LOCUS889</name>
</gene>
<dbReference type="InterPro" id="IPR029021">
    <property type="entry name" value="Prot-tyrosine_phosphatase-like"/>
</dbReference>
<sequence>MWHGRATAGGGSRRRRRTRRTRHGATEEDVTVECDDKRVKNPRTKRKRGRAVSASVAAALANFVEDVKTLGLAGMRKEFEELRSFSPSNNEQTAFKANPKNNRYLDVPCLDA</sequence>
<feature type="region of interest" description="Disordered" evidence="1">
    <location>
        <begin position="1"/>
        <end position="29"/>
    </location>
</feature>